<dbReference type="Proteomes" id="UP000286990">
    <property type="component" value="Unassembled WGS sequence"/>
</dbReference>
<dbReference type="HAMAP" id="MF_01815">
    <property type="entry name" value="FabH"/>
    <property type="match status" value="1"/>
</dbReference>
<dbReference type="AlphaFoldDB" id="A0A3R8Q125"/>
<evidence type="ECO:0000256" key="8">
    <source>
        <dbReference type="ARBA" id="ARBA00023160"/>
    </source>
</evidence>
<dbReference type="EC" id="2.3.1.180" evidence="3 12"/>
<comment type="pathway">
    <text evidence="1 12">Lipid metabolism; fatty acid biosynthesis.</text>
</comment>
<dbReference type="GO" id="GO:0005737">
    <property type="term" value="C:cytoplasm"/>
    <property type="evidence" value="ECO:0007669"/>
    <property type="project" value="UniProtKB-SubCell"/>
</dbReference>
<keyword evidence="5 12" id="KW-0808">Transferase</keyword>
<keyword evidence="9 12" id="KW-0511">Multifunctional enzyme</keyword>
<gene>
    <name evidence="12" type="primary">fabH</name>
    <name evidence="15" type="ORF">DZC72_16490</name>
</gene>
<evidence type="ECO:0000256" key="6">
    <source>
        <dbReference type="ARBA" id="ARBA00022832"/>
    </source>
</evidence>
<reference evidence="16" key="1">
    <citation type="submission" date="2018-12" db="EMBL/GenBank/DDBJ databases">
        <title>Maribacter lutimaris sp. nov., isolated from marine sediment.</title>
        <authorList>
            <person name="Kim K.K."/>
        </authorList>
    </citation>
    <scope>NUCLEOTIDE SEQUENCE [LARGE SCALE GENOMIC DNA]</scope>
    <source>
        <strain evidence="16">PoM-212</strain>
    </source>
</reference>
<dbReference type="NCBIfam" id="NF006829">
    <property type="entry name" value="PRK09352.1"/>
    <property type="match status" value="1"/>
</dbReference>
<name>A0A3R8Q125_9FLAO</name>
<dbReference type="Pfam" id="PF08545">
    <property type="entry name" value="ACP_syn_III"/>
    <property type="match status" value="1"/>
</dbReference>
<evidence type="ECO:0000256" key="2">
    <source>
        <dbReference type="ARBA" id="ARBA00008642"/>
    </source>
</evidence>
<organism evidence="15 16">
    <name type="scientific">Maribacter algicola</name>
    <dbReference type="NCBI Taxonomy" id="2498892"/>
    <lineage>
        <taxon>Bacteria</taxon>
        <taxon>Pseudomonadati</taxon>
        <taxon>Bacteroidota</taxon>
        <taxon>Flavobacteriia</taxon>
        <taxon>Flavobacteriales</taxon>
        <taxon>Flavobacteriaceae</taxon>
        <taxon>Maribacter</taxon>
    </lineage>
</organism>
<dbReference type="InterPro" id="IPR013751">
    <property type="entry name" value="ACP_syn_III_N"/>
</dbReference>
<keyword evidence="7 12" id="KW-0443">Lipid metabolism</keyword>
<dbReference type="Pfam" id="PF08541">
    <property type="entry name" value="ACP_syn_III_C"/>
    <property type="match status" value="1"/>
</dbReference>
<dbReference type="EMBL" id="QUSX01000004">
    <property type="protein sequence ID" value="RRQ47584.1"/>
    <property type="molecule type" value="Genomic_DNA"/>
</dbReference>
<dbReference type="InterPro" id="IPR004655">
    <property type="entry name" value="FabH"/>
</dbReference>
<evidence type="ECO:0000259" key="13">
    <source>
        <dbReference type="Pfam" id="PF08541"/>
    </source>
</evidence>
<dbReference type="UniPathway" id="UPA00094"/>
<keyword evidence="16" id="KW-1185">Reference proteome</keyword>
<comment type="similarity">
    <text evidence="2 12">Belongs to the thiolase-like superfamily. FabH family.</text>
</comment>
<dbReference type="FunFam" id="3.40.47.10:FF:000004">
    <property type="entry name" value="3-oxoacyl-[acyl-carrier-protein] synthase 3"/>
    <property type="match status" value="1"/>
</dbReference>
<comment type="caution">
    <text evidence="15">The sequence shown here is derived from an EMBL/GenBank/DDBJ whole genome shotgun (WGS) entry which is preliminary data.</text>
</comment>
<feature type="domain" description="Beta-ketoacyl-[acyl-carrier-protein] synthase III C-terminal" evidence="13">
    <location>
        <begin position="246"/>
        <end position="335"/>
    </location>
</feature>
<dbReference type="GO" id="GO:0004315">
    <property type="term" value="F:3-oxoacyl-[acyl-carrier-protein] synthase activity"/>
    <property type="evidence" value="ECO:0007669"/>
    <property type="project" value="InterPro"/>
</dbReference>
<protein>
    <recommendedName>
        <fullName evidence="3 12">Beta-ketoacyl-[acyl-carrier-protein] synthase III</fullName>
        <shortName evidence="12">Beta-ketoacyl-ACP synthase III</shortName>
        <shortName evidence="12">KAS III</shortName>
        <ecNumber evidence="3 12">2.3.1.180</ecNumber>
    </recommendedName>
    <alternativeName>
        <fullName evidence="12">3-oxoacyl-[acyl-carrier-protein] synthase 3</fullName>
    </alternativeName>
    <alternativeName>
        <fullName evidence="12">3-oxoacyl-[acyl-carrier-protein] synthase III</fullName>
    </alternativeName>
</protein>
<dbReference type="PANTHER" id="PTHR43091">
    <property type="entry name" value="3-OXOACYL-[ACYL-CARRIER-PROTEIN] SYNTHASE"/>
    <property type="match status" value="1"/>
</dbReference>
<keyword evidence="10 12" id="KW-0012">Acyltransferase</keyword>
<comment type="subunit">
    <text evidence="12">Homodimer.</text>
</comment>
<accession>A0A3R8Q125</accession>
<dbReference type="InterPro" id="IPR013747">
    <property type="entry name" value="ACP_syn_III_C"/>
</dbReference>
<evidence type="ECO:0000256" key="9">
    <source>
        <dbReference type="ARBA" id="ARBA00023268"/>
    </source>
</evidence>
<dbReference type="SUPFAM" id="SSF53901">
    <property type="entry name" value="Thiolase-like"/>
    <property type="match status" value="1"/>
</dbReference>
<evidence type="ECO:0000256" key="4">
    <source>
        <dbReference type="ARBA" id="ARBA00022516"/>
    </source>
</evidence>
<keyword evidence="6 12" id="KW-0276">Fatty acid metabolism</keyword>
<evidence type="ECO:0000256" key="11">
    <source>
        <dbReference type="ARBA" id="ARBA00051096"/>
    </source>
</evidence>
<feature type="active site" evidence="12">
    <location>
        <position position="262"/>
    </location>
</feature>
<evidence type="ECO:0000256" key="7">
    <source>
        <dbReference type="ARBA" id="ARBA00023098"/>
    </source>
</evidence>
<comment type="subcellular location">
    <subcellularLocation>
        <location evidence="12">Cytoplasm</location>
    </subcellularLocation>
</comment>
<feature type="active site" evidence="12">
    <location>
        <position position="292"/>
    </location>
</feature>
<evidence type="ECO:0000313" key="15">
    <source>
        <dbReference type="EMBL" id="RRQ47584.1"/>
    </source>
</evidence>
<dbReference type="NCBIfam" id="TIGR00747">
    <property type="entry name" value="fabH"/>
    <property type="match status" value="1"/>
</dbReference>
<keyword evidence="4 12" id="KW-0444">Lipid biosynthesis</keyword>
<dbReference type="GO" id="GO:0006633">
    <property type="term" value="P:fatty acid biosynthetic process"/>
    <property type="evidence" value="ECO:0007669"/>
    <property type="project" value="UniProtKB-UniRule"/>
</dbReference>
<evidence type="ECO:0000259" key="14">
    <source>
        <dbReference type="Pfam" id="PF08545"/>
    </source>
</evidence>
<dbReference type="InterPro" id="IPR016039">
    <property type="entry name" value="Thiolase-like"/>
</dbReference>
<dbReference type="RefSeq" id="WP_125223998.1">
    <property type="nucleotide sequence ID" value="NZ_QUSX01000004.1"/>
</dbReference>
<evidence type="ECO:0000256" key="1">
    <source>
        <dbReference type="ARBA" id="ARBA00005194"/>
    </source>
</evidence>
<sequence length="335" mass="36806">MYNSKITGLGYYVPDNVVTNDDLSKIMDTNDAWIQERTGIKERRHVIKGEDTTTTMGVKAAKIAIERAGIDKDDIDFIVFATLSPDYYFPGPGVLVQRDLDIKTVGALDVRNQCSGFVYAISVADQYIKTGMYKNILVIGSELHSHGLDMTTRGRGVSVIFGDGAGAAVLSRAENEEEGILSTHLHSEGQHAEELSLIAPGMGKRWVSDIIADNDPNDESYFPYMNGQFVFKNAVVRFSEVIMEGLKKNGLQPTDIDLLVPHQANLRISQFIQNKFGLTNDQVFNNIMSYGNTTAASIPIALTEAWEAGKVNKGDLVVLAAFGSGFTWGSVIIRW</sequence>
<evidence type="ECO:0000256" key="5">
    <source>
        <dbReference type="ARBA" id="ARBA00022679"/>
    </source>
</evidence>
<proteinExistence type="inferred from homology"/>
<evidence type="ECO:0000256" key="10">
    <source>
        <dbReference type="ARBA" id="ARBA00023315"/>
    </source>
</evidence>
<comment type="catalytic activity">
    <reaction evidence="11">
        <text>malonyl-[ACP] + acetyl-CoA + H(+) = 3-oxobutanoyl-[ACP] + CO2 + CoA</text>
        <dbReference type="Rhea" id="RHEA:12080"/>
        <dbReference type="Rhea" id="RHEA-COMP:9623"/>
        <dbReference type="Rhea" id="RHEA-COMP:9625"/>
        <dbReference type="ChEBI" id="CHEBI:15378"/>
        <dbReference type="ChEBI" id="CHEBI:16526"/>
        <dbReference type="ChEBI" id="CHEBI:57287"/>
        <dbReference type="ChEBI" id="CHEBI:57288"/>
        <dbReference type="ChEBI" id="CHEBI:78449"/>
        <dbReference type="ChEBI" id="CHEBI:78450"/>
        <dbReference type="EC" id="2.3.1.180"/>
    </reaction>
    <physiologicalReaction direction="left-to-right" evidence="11">
        <dbReference type="Rhea" id="RHEA:12081"/>
    </physiologicalReaction>
</comment>
<dbReference type="GO" id="GO:0033818">
    <property type="term" value="F:beta-ketoacyl-acyl-carrier-protein synthase III activity"/>
    <property type="evidence" value="ECO:0007669"/>
    <property type="project" value="UniProtKB-UniRule"/>
</dbReference>
<feature type="domain" description="Beta-ketoacyl-[acyl-carrier-protein] synthase III N-terminal" evidence="14">
    <location>
        <begin position="108"/>
        <end position="189"/>
    </location>
</feature>
<evidence type="ECO:0000256" key="12">
    <source>
        <dbReference type="HAMAP-Rule" id="MF_01815"/>
    </source>
</evidence>
<keyword evidence="12" id="KW-0963">Cytoplasm</keyword>
<dbReference type="PANTHER" id="PTHR43091:SF1">
    <property type="entry name" value="BETA-KETOACYL-[ACYL-CARRIER-PROTEIN] SYNTHASE III, CHLOROPLASTIC"/>
    <property type="match status" value="1"/>
</dbReference>
<comment type="function">
    <text evidence="12">Catalyzes the condensation reaction of fatty acid synthesis by the addition to an acyl acceptor of two carbons from malonyl-ACP. Catalyzes the first condensation reaction which initiates fatty acid synthesis and may therefore play a role in governing the total rate of fatty acid production. Possesses both acetoacetyl-ACP synthase and acetyl transacylase activities. Its substrate specificity determines the biosynthesis of branched-chain and/or straight-chain of fatty acids.</text>
</comment>
<feature type="active site" evidence="12">
    <location>
        <position position="114"/>
    </location>
</feature>
<dbReference type="CDD" id="cd00830">
    <property type="entry name" value="KAS_III"/>
    <property type="match status" value="1"/>
</dbReference>
<evidence type="ECO:0000256" key="3">
    <source>
        <dbReference type="ARBA" id="ARBA00012333"/>
    </source>
</evidence>
<comment type="domain">
    <text evidence="12">The last Arg residue of the ACP-binding site is essential for the weak association between ACP/AcpP and FabH.</text>
</comment>
<keyword evidence="8 12" id="KW-0275">Fatty acid biosynthesis</keyword>
<feature type="region of interest" description="ACP-binding" evidence="12">
    <location>
        <begin position="263"/>
        <end position="267"/>
    </location>
</feature>
<dbReference type="Gene3D" id="3.40.47.10">
    <property type="match status" value="1"/>
</dbReference>
<dbReference type="OrthoDB" id="9815506at2"/>
<evidence type="ECO:0000313" key="16">
    <source>
        <dbReference type="Proteomes" id="UP000286990"/>
    </source>
</evidence>